<dbReference type="EMBL" id="UINC01178608">
    <property type="protein sequence ID" value="SVD86863.1"/>
    <property type="molecule type" value="Genomic_DNA"/>
</dbReference>
<name>A0A382YUH5_9ZZZZ</name>
<proteinExistence type="predicted"/>
<sequence>VTLINLFEAHGTDSIQVDQLVERPRFQADVRAAKLEMSEL</sequence>
<accession>A0A382YUH5</accession>
<dbReference type="AlphaFoldDB" id="A0A382YUH5"/>
<reference evidence="1" key="1">
    <citation type="submission" date="2018-05" db="EMBL/GenBank/DDBJ databases">
        <authorList>
            <person name="Lanie J.A."/>
            <person name="Ng W.-L."/>
            <person name="Kazmierczak K.M."/>
            <person name="Andrzejewski T.M."/>
            <person name="Davidsen T.M."/>
            <person name="Wayne K.J."/>
            <person name="Tettelin H."/>
            <person name="Glass J.I."/>
            <person name="Rusch D."/>
            <person name="Podicherti R."/>
            <person name="Tsui H.-C.T."/>
            <person name="Winkler M.E."/>
        </authorList>
    </citation>
    <scope>NUCLEOTIDE SEQUENCE</scope>
</reference>
<feature type="non-terminal residue" evidence="1">
    <location>
        <position position="1"/>
    </location>
</feature>
<feature type="non-terminal residue" evidence="1">
    <location>
        <position position="40"/>
    </location>
</feature>
<evidence type="ECO:0000313" key="1">
    <source>
        <dbReference type="EMBL" id="SVD86863.1"/>
    </source>
</evidence>
<gene>
    <name evidence="1" type="ORF">METZ01_LOCUS439717</name>
</gene>
<protein>
    <submittedName>
        <fullName evidence="1">Uncharacterized protein</fullName>
    </submittedName>
</protein>
<organism evidence="1">
    <name type="scientific">marine metagenome</name>
    <dbReference type="NCBI Taxonomy" id="408172"/>
    <lineage>
        <taxon>unclassified sequences</taxon>
        <taxon>metagenomes</taxon>
        <taxon>ecological metagenomes</taxon>
    </lineage>
</organism>